<evidence type="ECO:0000313" key="7">
    <source>
        <dbReference type="Proteomes" id="UP000029444"/>
    </source>
</evidence>
<dbReference type="NCBIfam" id="TIGR00254">
    <property type="entry name" value="GGDEF"/>
    <property type="match status" value="1"/>
</dbReference>
<proteinExistence type="predicted"/>
<keyword evidence="7" id="KW-1185">Reference proteome</keyword>
<dbReference type="Gene3D" id="3.30.70.270">
    <property type="match status" value="1"/>
</dbReference>
<dbReference type="SMART" id="SM00267">
    <property type="entry name" value="GGDEF"/>
    <property type="match status" value="1"/>
</dbReference>
<keyword evidence="6" id="KW-0808">Transferase</keyword>
<dbReference type="OrthoDB" id="9812260at2"/>
<dbReference type="AlphaFoldDB" id="A0A095SJU9"/>
<feature type="transmembrane region" description="Helical" evidence="4">
    <location>
        <begin position="119"/>
        <end position="137"/>
    </location>
</feature>
<feature type="transmembrane region" description="Helical" evidence="4">
    <location>
        <begin position="63"/>
        <end position="84"/>
    </location>
</feature>
<sequence length="391" mass="44278">MKKKPAALVAVYRLLDWSDRDKCLLLSVLLWGYMSFVFLWHLFTIHLTEFADRFVSTEGAEVMTQVMLFNQAGWLVLVVWGMLLRRTQRHSVLYPPFFMSFFSVAFLLLGWTFGLYSPMTGMVLVGAPLVGFILFGFQRVAWNFAFTVLVVLLLAWLSVQGYSVHAIYFIKYPISQELLSYYWIGSTVAFMAPFITVVIVLVALLLGRWVRREAQVRDQALHDPLTGLANRRELFSRFGFELARARRNGQPLSVCLLDLDHFKRINDTHGHAVGDEVLVRVAEVLRGCLRETDTVGRIGGEEFVLLLPETDHAGAARGIERCRTTIERSPVSLACGELLSFSASFGVVLWQADDEADEHALIARADEMLYRAKTAGRNRVEFWSDPAVAPC</sequence>
<keyword evidence="4" id="KW-0472">Membrane</keyword>
<feature type="transmembrane region" description="Helical" evidence="4">
    <location>
        <begin position="23"/>
        <end position="43"/>
    </location>
</feature>
<reference evidence="6 7" key="1">
    <citation type="submission" date="2012-09" db="EMBL/GenBank/DDBJ databases">
        <title>Genome Sequence of alkane-degrading Bacterium Alcanivorax sp. 19-m-6.</title>
        <authorList>
            <person name="Lai Q."/>
            <person name="Shao Z."/>
        </authorList>
    </citation>
    <scope>NUCLEOTIDE SEQUENCE [LARGE SCALE GENOMIC DNA]</scope>
    <source>
        <strain evidence="6 7">19-m-6</strain>
    </source>
</reference>
<feature type="domain" description="GGDEF" evidence="5">
    <location>
        <begin position="250"/>
        <end position="385"/>
    </location>
</feature>
<feature type="transmembrane region" description="Helical" evidence="4">
    <location>
        <begin position="182"/>
        <end position="207"/>
    </location>
</feature>
<accession>A0A095SJU9</accession>
<dbReference type="GO" id="GO:0005886">
    <property type="term" value="C:plasma membrane"/>
    <property type="evidence" value="ECO:0007669"/>
    <property type="project" value="TreeGrafter"/>
</dbReference>
<protein>
    <recommendedName>
        <fullName evidence="2">diguanylate cyclase</fullName>
        <ecNumber evidence="2">2.7.7.65</ecNumber>
    </recommendedName>
</protein>
<keyword evidence="4" id="KW-0812">Transmembrane</keyword>
<evidence type="ECO:0000259" key="5">
    <source>
        <dbReference type="PROSITE" id="PS50887"/>
    </source>
</evidence>
<keyword evidence="4" id="KW-1133">Transmembrane helix</keyword>
<dbReference type="FunFam" id="3.30.70.270:FF:000001">
    <property type="entry name" value="Diguanylate cyclase domain protein"/>
    <property type="match status" value="1"/>
</dbReference>
<dbReference type="Pfam" id="PF00990">
    <property type="entry name" value="GGDEF"/>
    <property type="match status" value="1"/>
</dbReference>
<dbReference type="eggNOG" id="COG2199">
    <property type="taxonomic scope" value="Bacteria"/>
</dbReference>
<dbReference type="InterPro" id="IPR000160">
    <property type="entry name" value="GGDEF_dom"/>
</dbReference>
<dbReference type="SUPFAM" id="SSF55073">
    <property type="entry name" value="Nucleotide cyclase"/>
    <property type="match status" value="1"/>
</dbReference>
<comment type="caution">
    <text evidence="6">The sequence shown here is derived from an EMBL/GenBank/DDBJ whole genome shotgun (WGS) entry which is preliminary data.</text>
</comment>
<dbReference type="InterPro" id="IPR043128">
    <property type="entry name" value="Rev_trsase/Diguanyl_cyclase"/>
</dbReference>
<evidence type="ECO:0000256" key="2">
    <source>
        <dbReference type="ARBA" id="ARBA00012528"/>
    </source>
</evidence>
<dbReference type="InterPro" id="IPR029787">
    <property type="entry name" value="Nucleotide_cyclase"/>
</dbReference>
<dbReference type="PANTHER" id="PTHR45138:SF9">
    <property type="entry name" value="DIGUANYLATE CYCLASE DGCM-RELATED"/>
    <property type="match status" value="1"/>
</dbReference>
<evidence type="ECO:0000313" key="6">
    <source>
        <dbReference type="EMBL" id="KGD64862.1"/>
    </source>
</evidence>
<evidence type="ECO:0000256" key="4">
    <source>
        <dbReference type="SAM" id="Phobius"/>
    </source>
</evidence>
<organism evidence="6 7">
    <name type="scientific">Alcanivorax nanhaiticus</name>
    <dbReference type="NCBI Taxonomy" id="1177154"/>
    <lineage>
        <taxon>Bacteria</taxon>
        <taxon>Pseudomonadati</taxon>
        <taxon>Pseudomonadota</taxon>
        <taxon>Gammaproteobacteria</taxon>
        <taxon>Oceanospirillales</taxon>
        <taxon>Alcanivoracaceae</taxon>
        <taxon>Alcanivorax</taxon>
    </lineage>
</organism>
<dbReference type="PANTHER" id="PTHR45138">
    <property type="entry name" value="REGULATORY COMPONENTS OF SENSORY TRANSDUCTION SYSTEM"/>
    <property type="match status" value="1"/>
</dbReference>
<feature type="transmembrane region" description="Helical" evidence="4">
    <location>
        <begin position="144"/>
        <end position="170"/>
    </location>
</feature>
<dbReference type="PATRIC" id="fig|1177154.3.peg.1805"/>
<evidence type="ECO:0000256" key="1">
    <source>
        <dbReference type="ARBA" id="ARBA00001946"/>
    </source>
</evidence>
<gene>
    <name evidence="6" type="ORF">Y5S_01770</name>
</gene>
<dbReference type="GO" id="GO:0016301">
    <property type="term" value="F:kinase activity"/>
    <property type="evidence" value="ECO:0007669"/>
    <property type="project" value="UniProtKB-KW"/>
</dbReference>
<dbReference type="EMBL" id="ARXV01000006">
    <property type="protein sequence ID" value="KGD64862.1"/>
    <property type="molecule type" value="Genomic_DNA"/>
</dbReference>
<dbReference type="GO" id="GO:0052621">
    <property type="term" value="F:diguanylate cyclase activity"/>
    <property type="evidence" value="ECO:0007669"/>
    <property type="project" value="UniProtKB-EC"/>
</dbReference>
<comment type="cofactor">
    <cofactor evidence="1">
        <name>Mg(2+)</name>
        <dbReference type="ChEBI" id="CHEBI:18420"/>
    </cofactor>
</comment>
<dbReference type="STRING" id="1177154.Y5S_01770"/>
<dbReference type="Proteomes" id="UP000029444">
    <property type="component" value="Unassembled WGS sequence"/>
</dbReference>
<name>A0A095SJU9_9GAMM</name>
<dbReference type="PROSITE" id="PS50887">
    <property type="entry name" value="GGDEF"/>
    <property type="match status" value="1"/>
</dbReference>
<feature type="transmembrane region" description="Helical" evidence="4">
    <location>
        <begin position="91"/>
        <end position="113"/>
    </location>
</feature>
<dbReference type="GO" id="GO:1902201">
    <property type="term" value="P:negative regulation of bacterial-type flagellum-dependent cell motility"/>
    <property type="evidence" value="ECO:0007669"/>
    <property type="project" value="TreeGrafter"/>
</dbReference>
<dbReference type="CDD" id="cd01949">
    <property type="entry name" value="GGDEF"/>
    <property type="match status" value="1"/>
</dbReference>
<dbReference type="GO" id="GO:0043709">
    <property type="term" value="P:cell adhesion involved in single-species biofilm formation"/>
    <property type="evidence" value="ECO:0007669"/>
    <property type="project" value="TreeGrafter"/>
</dbReference>
<comment type="catalytic activity">
    <reaction evidence="3">
        <text>2 GTP = 3',3'-c-di-GMP + 2 diphosphate</text>
        <dbReference type="Rhea" id="RHEA:24898"/>
        <dbReference type="ChEBI" id="CHEBI:33019"/>
        <dbReference type="ChEBI" id="CHEBI:37565"/>
        <dbReference type="ChEBI" id="CHEBI:58805"/>
        <dbReference type="EC" id="2.7.7.65"/>
    </reaction>
</comment>
<dbReference type="InterPro" id="IPR050469">
    <property type="entry name" value="Diguanylate_Cyclase"/>
</dbReference>
<dbReference type="EC" id="2.7.7.65" evidence="2"/>
<keyword evidence="6" id="KW-0418">Kinase</keyword>
<evidence type="ECO:0000256" key="3">
    <source>
        <dbReference type="ARBA" id="ARBA00034247"/>
    </source>
</evidence>